<dbReference type="KEGG" id="ccal:108628503"/>
<dbReference type="RefSeq" id="XP_026672294.1">
    <property type="nucleotide sequence ID" value="XM_026816493.1"/>
</dbReference>
<keyword evidence="1" id="KW-1185">Reference proteome</keyword>
<dbReference type="GeneID" id="108628503"/>
<evidence type="ECO:0000313" key="2">
    <source>
        <dbReference type="RefSeq" id="XP_026672294.1"/>
    </source>
</evidence>
<proteinExistence type="predicted"/>
<gene>
    <name evidence="2" type="primary">LOC108628503</name>
</gene>
<evidence type="ECO:0000313" key="1">
    <source>
        <dbReference type="Proteomes" id="UP000694925"/>
    </source>
</evidence>
<organism evidence="1 2">
    <name type="scientific">Ceratina calcarata</name>
    <dbReference type="NCBI Taxonomy" id="156304"/>
    <lineage>
        <taxon>Eukaryota</taxon>
        <taxon>Metazoa</taxon>
        <taxon>Ecdysozoa</taxon>
        <taxon>Arthropoda</taxon>
        <taxon>Hexapoda</taxon>
        <taxon>Insecta</taxon>
        <taxon>Pterygota</taxon>
        <taxon>Neoptera</taxon>
        <taxon>Endopterygota</taxon>
        <taxon>Hymenoptera</taxon>
        <taxon>Apocrita</taxon>
        <taxon>Aculeata</taxon>
        <taxon>Apoidea</taxon>
        <taxon>Anthophila</taxon>
        <taxon>Apidae</taxon>
        <taxon>Ceratina</taxon>
        <taxon>Zadontomerus</taxon>
    </lineage>
</organism>
<accession>A0AAJ7WDL3</accession>
<name>A0AAJ7WDL3_9HYME</name>
<sequence>MCFSPARTKVKNISNKSDAKNCESYECNELGAQTTNNFYHSSYENDRGICFSDSDLKFLMIPLHPKRAIGDELLLCKWDSGNIINHSKKRDNTSSKLIELTFENAESFTDTTQRYGRHKPNCIPYPLLSKDLATDSKCFSDSAVKKTTQNVFLSKLKRPTNSFTCTLPSISNVNKKQNDQIVTDSKVRDSCKQTIDNISGMITDDLVEVNSESNLLKNDLDPRKVHQKIISEVVRNQIKEIKNCGEKSDENLIKRSLHNFIAELNFIPTTGIGNNESTLAPPNYKSETNDIYDELGILFSHYLKLQSQPCERKYCPLKRHLKQQVRHSTQKCQRRFSYYQIYPYDQRPTCNSGNVCEDTYDELKLMCTPSAERRRVYYYMFQRRKHFLNQPYRMYNQNSTTTEHKIKQ</sequence>
<protein>
    <submittedName>
        <fullName evidence="2">Uncharacterized protein LOC108628503 isoform X1</fullName>
    </submittedName>
</protein>
<dbReference type="Proteomes" id="UP000694925">
    <property type="component" value="Unplaced"/>
</dbReference>
<dbReference type="AlphaFoldDB" id="A0AAJ7WDL3"/>
<reference evidence="2" key="1">
    <citation type="submission" date="2025-08" db="UniProtKB">
        <authorList>
            <consortium name="RefSeq"/>
        </authorList>
    </citation>
    <scope>IDENTIFICATION</scope>
    <source>
        <tissue evidence="2">Whole body</tissue>
    </source>
</reference>